<evidence type="ECO:0000313" key="3">
    <source>
        <dbReference type="Proteomes" id="UP000000247"/>
    </source>
</evidence>
<dbReference type="AlphaFoldDB" id="A5CXW9"/>
<keyword evidence="3" id="KW-1185">Reference proteome</keyword>
<reference evidence="3" key="1">
    <citation type="journal article" date="2007" name="Curr. Biol.">
        <title>Reduced genome of the thioautotrophic intracellular symbiont in a deep-sea clam, Calyptogena okutanii.</title>
        <authorList>
            <person name="Kuwahara H."/>
            <person name="Yoshida T."/>
            <person name="Takaki Y."/>
            <person name="Shimamura S."/>
            <person name="Nishi S."/>
            <person name="Harada M."/>
            <person name="Matsuyama K."/>
            <person name="Takishita K."/>
            <person name="Kawato M."/>
            <person name="Uematsu K."/>
            <person name="Fujiwara Y."/>
            <person name="Sato T."/>
            <person name="Kato C."/>
            <person name="Kitagawa M."/>
            <person name="Kato I."/>
            <person name="Maruyama T."/>
        </authorList>
    </citation>
    <scope>NUCLEOTIDE SEQUENCE [LARGE SCALE GENOMIC DNA]</scope>
    <source>
        <strain evidence="3">HA</strain>
    </source>
</reference>
<dbReference type="HOGENOM" id="CLU_2398776_0_0_6"/>
<dbReference type="SUPFAM" id="SSF47090">
    <property type="entry name" value="PGBD-like"/>
    <property type="match status" value="1"/>
</dbReference>
<dbReference type="Gene3D" id="1.10.101.10">
    <property type="entry name" value="PGBD-like superfamily/PGBD"/>
    <property type="match status" value="1"/>
</dbReference>
<proteinExistence type="predicted"/>
<feature type="domain" description="Peptidoglycan binding-like" evidence="1">
    <location>
        <begin position="37"/>
        <end position="92"/>
    </location>
</feature>
<dbReference type="STRING" id="412965.COSY_0051"/>
<gene>
    <name evidence="2" type="ordered locus">COSY_0051</name>
</gene>
<evidence type="ECO:0000313" key="2">
    <source>
        <dbReference type="EMBL" id="BAF61189.1"/>
    </source>
</evidence>
<dbReference type="eggNOG" id="COG3409">
    <property type="taxonomic scope" value="Bacteria"/>
</dbReference>
<dbReference type="Proteomes" id="UP000000247">
    <property type="component" value="Chromosome"/>
</dbReference>
<dbReference type="Pfam" id="PF01471">
    <property type="entry name" value="PG_binding_1"/>
    <property type="match status" value="1"/>
</dbReference>
<organism evidence="2 3">
    <name type="scientific">Vesicomyosocius okutanii subsp. Calyptogena okutanii (strain HA)</name>
    <dbReference type="NCBI Taxonomy" id="412965"/>
    <lineage>
        <taxon>Bacteria</taxon>
        <taxon>Pseudomonadati</taxon>
        <taxon>Pseudomonadota</taxon>
        <taxon>Gammaproteobacteria</taxon>
        <taxon>Candidatus Pseudothioglobaceae</taxon>
        <taxon>Candidatus Vesicomyidisocius</taxon>
    </lineage>
</organism>
<protein>
    <recommendedName>
        <fullName evidence="1">Peptidoglycan binding-like domain-containing protein</fullName>
    </recommendedName>
</protein>
<evidence type="ECO:0000259" key="1">
    <source>
        <dbReference type="Pfam" id="PF01471"/>
    </source>
</evidence>
<name>A5CXW9_VESOH</name>
<dbReference type="EMBL" id="AP009247">
    <property type="protein sequence ID" value="BAF61189.1"/>
    <property type="molecule type" value="Genomic_DNA"/>
</dbReference>
<dbReference type="RefSeq" id="WP_011929459.1">
    <property type="nucleotide sequence ID" value="NC_009465.1"/>
</dbReference>
<dbReference type="InterPro" id="IPR036366">
    <property type="entry name" value="PGBDSf"/>
</dbReference>
<dbReference type="KEGG" id="vok:COSY_0051"/>
<dbReference type="InterPro" id="IPR002477">
    <property type="entry name" value="Peptidoglycan-bd-like"/>
</dbReference>
<accession>A5CXW9</accession>
<sequence>MLFSGGIAQFYMYYLSDRLIGLNQLFAKSITEPSLSNDNIKYIQNTLNKLGFNTGEPNGISGQKTRCTTRAYQKANKLPIDGYVGYQLLQQLQ</sequence>
<dbReference type="InterPro" id="IPR036365">
    <property type="entry name" value="PGBD-like_sf"/>
</dbReference>